<sequence length="57" mass="6014">MGGVLLLFGARMAGGCTSGHIISGGMQLAYSSLLFALVVFLTFLTTGRLFYRQGRVG</sequence>
<keyword evidence="6 8" id="KW-1133">Transmembrane helix</keyword>
<reference evidence="9" key="1">
    <citation type="submission" date="2018-10" db="EMBL/GenBank/DDBJ databases">
        <authorList>
            <person name="Plewniak F."/>
        </authorList>
    </citation>
    <scope>NUCLEOTIDE SEQUENCE</scope>
</reference>
<dbReference type="Pfam" id="PF04143">
    <property type="entry name" value="Sulf_transp"/>
    <property type="match status" value="1"/>
</dbReference>
<keyword evidence="2" id="KW-0813">Transport</keyword>
<evidence type="ECO:0000256" key="2">
    <source>
        <dbReference type="ARBA" id="ARBA00022448"/>
    </source>
</evidence>
<proteinExistence type="predicted"/>
<gene>
    <name evidence="9" type="ORF">CARN8_3350001</name>
</gene>
<dbReference type="PANTHER" id="PTHR30574:SF1">
    <property type="entry name" value="SULPHUR TRANSPORT DOMAIN-CONTAINING PROTEIN"/>
    <property type="match status" value="1"/>
</dbReference>
<evidence type="ECO:0000256" key="5">
    <source>
        <dbReference type="ARBA" id="ARBA00022692"/>
    </source>
</evidence>
<dbReference type="InterPro" id="IPR007272">
    <property type="entry name" value="Sulf_transp_TsuA/YedE"/>
</dbReference>
<evidence type="ECO:0000256" key="6">
    <source>
        <dbReference type="ARBA" id="ARBA00022989"/>
    </source>
</evidence>
<dbReference type="EMBL" id="UOYP01000263">
    <property type="protein sequence ID" value="VAY88600.1"/>
    <property type="molecule type" value="Genomic_DNA"/>
</dbReference>
<name>A0A3P3ZP49_9ZZZZ</name>
<evidence type="ECO:0000256" key="1">
    <source>
        <dbReference type="ARBA" id="ARBA00004429"/>
    </source>
</evidence>
<feature type="transmembrane region" description="Helical" evidence="8">
    <location>
        <begin position="28"/>
        <end position="51"/>
    </location>
</feature>
<organism evidence="9">
    <name type="scientific">mine drainage metagenome</name>
    <dbReference type="NCBI Taxonomy" id="410659"/>
    <lineage>
        <taxon>unclassified sequences</taxon>
        <taxon>metagenomes</taxon>
        <taxon>ecological metagenomes</taxon>
    </lineage>
</organism>
<accession>A0A3P3ZP49</accession>
<keyword evidence="3" id="KW-1003">Cell membrane</keyword>
<dbReference type="PANTHER" id="PTHR30574">
    <property type="entry name" value="INNER MEMBRANE PROTEIN YEDE"/>
    <property type="match status" value="1"/>
</dbReference>
<evidence type="ECO:0000256" key="4">
    <source>
        <dbReference type="ARBA" id="ARBA00022519"/>
    </source>
</evidence>
<comment type="subcellular location">
    <subcellularLocation>
        <location evidence="1">Cell inner membrane</location>
        <topology evidence="1">Multi-pass membrane protein</topology>
    </subcellularLocation>
</comment>
<evidence type="ECO:0000256" key="8">
    <source>
        <dbReference type="SAM" id="Phobius"/>
    </source>
</evidence>
<evidence type="ECO:0000256" key="3">
    <source>
        <dbReference type="ARBA" id="ARBA00022475"/>
    </source>
</evidence>
<evidence type="ECO:0000313" key="9">
    <source>
        <dbReference type="EMBL" id="VAY88600.1"/>
    </source>
</evidence>
<dbReference type="AlphaFoldDB" id="A0A3P3ZP49"/>
<protein>
    <submittedName>
        <fullName evidence="9">Uncharacterized protein</fullName>
    </submittedName>
</protein>
<keyword evidence="5 8" id="KW-0812">Transmembrane</keyword>
<keyword evidence="4" id="KW-0997">Cell inner membrane</keyword>
<evidence type="ECO:0000256" key="7">
    <source>
        <dbReference type="ARBA" id="ARBA00023136"/>
    </source>
</evidence>
<dbReference type="GO" id="GO:0005886">
    <property type="term" value="C:plasma membrane"/>
    <property type="evidence" value="ECO:0007669"/>
    <property type="project" value="UniProtKB-SubCell"/>
</dbReference>
<keyword evidence="7 8" id="KW-0472">Membrane</keyword>